<dbReference type="AlphaFoldDB" id="I3Z5M9"/>
<dbReference type="PATRIC" id="fig|866536.3.peg.2025"/>
<evidence type="ECO:0008006" key="3">
    <source>
        <dbReference type="Google" id="ProtNLM"/>
    </source>
</evidence>
<accession>I3Z5M9</accession>
<dbReference type="Pfam" id="PF17170">
    <property type="entry name" value="DUF5128"/>
    <property type="match status" value="1"/>
</dbReference>
<protein>
    <recommendedName>
        <fullName evidence="3">6-bladed beta-propeller protein</fullName>
    </recommendedName>
</protein>
<dbReference type="KEGG" id="bbd:Belba_1972"/>
<dbReference type="EMBL" id="CP003281">
    <property type="protein sequence ID" value="AFL84547.1"/>
    <property type="molecule type" value="Genomic_DNA"/>
</dbReference>
<organism evidence="1 2">
    <name type="scientific">Belliella baltica (strain DSM 15883 / CIP 108006 / LMG 21964 / BA134)</name>
    <dbReference type="NCBI Taxonomy" id="866536"/>
    <lineage>
        <taxon>Bacteria</taxon>
        <taxon>Pseudomonadati</taxon>
        <taxon>Bacteroidota</taxon>
        <taxon>Cytophagia</taxon>
        <taxon>Cytophagales</taxon>
        <taxon>Cyclobacteriaceae</taxon>
        <taxon>Belliella</taxon>
    </lineage>
</organism>
<dbReference type="PROSITE" id="PS51257">
    <property type="entry name" value="PROKAR_LIPOPROTEIN"/>
    <property type="match status" value="1"/>
</dbReference>
<dbReference type="Proteomes" id="UP000006050">
    <property type="component" value="Chromosome"/>
</dbReference>
<evidence type="ECO:0000313" key="2">
    <source>
        <dbReference type="Proteomes" id="UP000006050"/>
    </source>
</evidence>
<reference evidence="2" key="1">
    <citation type="submission" date="2012-06" db="EMBL/GenBank/DDBJ databases">
        <title>The complete genome of Belliella baltica DSM 15883.</title>
        <authorList>
            <person name="Lucas S."/>
            <person name="Copeland A."/>
            <person name="Lapidus A."/>
            <person name="Goodwin L."/>
            <person name="Pitluck S."/>
            <person name="Peters L."/>
            <person name="Mikhailova N."/>
            <person name="Davenport K."/>
            <person name="Kyrpides N."/>
            <person name="Mavromatis K."/>
            <person name="Pagani I."/>
            <person name="Ivanova N."/>
            <person name="Ovchinnikova G."/>
            <person name="Zeytun A."/>
            <person name="Detter J.C."/>
            <person name="Han C."/>
            <person name="Land M."/>
            <person name="Hauser L."/>
            <person name="Markowitz V."/>
            <person name="Cheng J.-F."/>
            <person name="Hugenholtz P."/>
            <person name="Woyke T."/>
            <person name="Wu D."/>
            <person name="Tindall B."/>
            <person name="Pomrenke H."/>
            <person name="Brambilla E."/>
            <person name="Klenk H.-P."/>
            <person name="Eisen J.A."/>
        </authorList>
    </citation>
    <scope>NUCLEOTIDE SEQUENCE [LARGE SCALE GENOMIC DNA]</scope>
    <source>
        <strain evidence="2">DSM 15883 / CIP 108006 / LMG 21964 / BA134</strain>
    </source>
</reference>
<dbReference type="HOGENOM" id="CLU_679102_0_0_10"/>
<evidence type="ECO:0000313" key="1">
    <source>
        <dbReference type="EMBL" id="AFL84547.1"/>
    </source>
</evidence>
<proteinExistence type="predicted"/>
<sequence length="405" mass="46887">MRQPHFFKFYSMKLITLFTLVFIISCSPKTPSINEGSISIDLDKSELGYISEIVTEIDYVLLGSESSSYLSEPKKIKFDQNQNIYVSDGLLYSLFVFHPSGELNYSLTPSGKGPREFLKISDYNLLDDSILILDNAIGKVLKFDLAGNFIEEFKFRDKSTHFFQKNDYLLKFTSYRSDYDGFNFLKYNLIDGSSSGIVPYPIEKESIGNFSFQYSFINPLRDNSVYYNIPYSYEVAEFDVDSGDLKDLLIFDFGKYSLNTSDYELLKEGRTGRDKFNSEVSEKKLIRYVATFLPFEKINYMSVVQGDNSSRHTILMDKKKNIIFQKKDLSNDLDGVNLNRNPWSFTDDAIVYLDHASGFLDKYKSKNELKNGYSKSNLEEFVSKYKNELEDDSWILAKYKLKNLN</sequence>
<gene>
    <name evidence="1" type="ordered locus">Belba_1972</name>
</gene>
<dbReference type="Gene3D" id="2.120.10.30">
    <property type="entry name" value="TolB, C-terminal domain"/>
    <property type="match status" value="1"/>
</dbReference>
<keyword evidence="2" id="KW-1185">Reference proteome</keyword>
<name>I3Z5M9_BELBD</name>
<dbReference type="InterPro" id="IPR011042">
    <property type="entry name" value="6-blade_b-propeller_TolB-like"/>
</dbReference>
<dbReference type="STRING" id="866536.Belba_1972"/>